<dbReference type="EMBL" id="JALJXV010000025">
    <property type="protein sequence ID" value="MCP1677290.1"/>
    <property type="molecule type" value="Genomic_DNA"/>
</dbReference>
<dbReference type="Pfam" id="PF01527">
    <property type="entry name" value="HTH_Tnp_1"/>
    <property type="match status" value="1"/>
</dbReference>
<dbReference type="GO" id="GO:0004803">
    <property type="term" value="F:transposase activity"/>
    <property type="evidence" value="ECO:0007669"/>
    <property type="project" value="InterPro"/>
</dbReference>
<gene>
    <name evidence="1" type="ORF">J2T57_004471</name>
</gene>
<keyword evidence="2" id="KW-1185">Reference proteome</keyword>
<organism evidence="1 2">
    <name type="scientific">Natronocella acetinitrilica</name>
    <dbReference type="NCBI Taxonomy" id="414046"/>
    <lineage>
        <taxon>Bacteria</taxon>
        <taxon>Pseudomonadati</taxon>
        <taxon>Pseudomonadota</taxon>
        <taxon>Gammaproteobacteria</taxon>
        <taxon>Chromatiales</taxon>
        <taxon>Ectothiorhodospiraceae</taxon>
        <taxon>Natronocella</taxon>
    </lineage>
</organism>
<accession>A0AAE3G7H5</accession>
<reference evidence="1" key="1">
    <citation type="submission" date="2022-03" db="EMBL/GenBank/DDBJ databases">
        <title>Genomic Encyclopedia of Type Strains, Phase III (KMG-III): the genomes of soil and plant-associated and newly described type strains.</title>
        <authorList>
            <person name="Whitman W."/>
        </authorList>
    </citation>
    <scope>NUCLEOTIDE SEQUENCE</scope>
    <source>
        <strain evidence="1">ANL 6-2</strain>
    </source>
</reference>
<proteinExistence type="predicted"/>
<dbReference type="InterPro" id="IPR002514">
    <property type="entry name" value="Transposase_8"/>
</dbReference>
<sequence length="128" mass="14047">EVDTSVDETERAVGQRRRFSREYKRQMAEETLTSGASVSVVARRHDVNANQLFRWRKEYREGLLEDAGDLIPIQVNKPAPSVPTAVPETVGGASGSGMDIVLRSGDRVIIRGSADVAVLRTVLEVLGR</sequence>
<dbReference type="InterPro" id="IPR010921">
    <property type="entry name" value="Trp_repressor/repl_initiator"/>
</dbReference>
<evidence type="ECO:0000313" key="2">
    <source>
        <dbReference type="Proteomes" id="UP001205843"/>
    </source>
</evidence>
<dbReference type="PANTHER" id="PTHR37936">
    <property type="entry name" value="TRANSPOSASE INSC FOR INSERTION ELEMENT IS2A-RELATED"/>
    <property type="match status" value="1"/>
</dbReference>
<evidence type="ECO:0000313" key="1">
    <source>
        <dbReference type="EMBL" id="MCP1677290.1"/>
    </source>
</evidence>
<dbReference type="GO" id="GO:0006313">
    <property type="term" value="P:DNA transposition"/>
    <property type="evidence" value="ECO:0007669"/>
    <property type="project" value="InterPro"/>
</dbReference>
<feature type="non-terminal residue" evidence="1">
    <location>
        <position position="1"/>
    </location>
</feature>
<dbReference type="NCBIfam" id="NF047595">
    <property type="entry name" value="IS66_ISRel24_TnpA"/>
    <property type="match status" value="1"/>
</dbReference>
<name>A0AAE3G7H5_9GAMM</name>
<dbReference type="AlphaFoldDB" id="A0AAE3G7H5"/>
<dbReference type="Proteomes" id="UP001205843">
    <property type="component" value="Unassembled WGS sequence"/>
</dbReference>
<dbReference type="SUPFAM" id="SSF48295">
    <property type="entry name" value="TrpR-like"/>
    <property type="match status" value="1"/>
</dbReference>
<comment type="caution">
    <text evidence="1">The sequence shown here is derived from an EMBL/GenBank/DDBJ whole genome shotgun (WGS) entry which is preliminary data.</text>
</comment>
<protein>
    <submittedName>
        <fullName evidence="1">Transposase</fullName>
    </submittedName>
</protein>
<dbReference type="GO" id="GO:0043565">
    <property type="term" value="F:sequence-specific DNA binding"/>
    <property type="evidence" value="ECO:0007669"/>
    <property type="project" value="InterPro"/>
</dbReference>
<dbReference type="PANTHER" id="PTHR37936:SF3">
    <property type="entry name" value="TRANSPOSASE INSC FOR INSERTION ELEMENT IS2A-RELATED"/>
    <property type="match status" value="1"/>
</dbReference>